<dbReference type="GO" id="GO:0051666">
    <property type="term" value="P:actin cortical patch localization"/>
    <property type="evidence" value="ECO:0007669"/>
    <property type="project" value="InterPro"/>
</dbReference>
<feature type="region of interest" description="Disordered" evidence="5">
    <location>
        <begin position="72"/>
        <end position="95"/>
    </location>
</feature>
<evidence type="ECO:0000259" key="6">
    <source>
        <dbReference type="PROSITE" id="PS51021"/>
    </source>
</evidence>
<dbReference type="EMBL" id="OC006902">
    <property type="protein sequence ID" value="CAD7266384.1"/>
    <property type="molecule type" value="Genomic_DNA"/>
</dbReference>
<dbReference type="Pfam" id="PF03114">
    <property type="entry name" value="BAR"/>
    <property type="match status" value="1"/>
</dbReference>
<dbReference type="InterPro" id="IPR046982">
    <property type="entry name" value="BIN3/RVS161-like"/>
</dbReference>
<feature type="coiled-coil region" evidence="4">
    <location>
        <begin position="103"/>
        <end position="130"/>
    </location>
</feature>
<reference evidence="7" key="1">
    <citation type="submission" date="2020-11" db="EMBL/GenBank/DDBJ databases">
        <authorList>
            <person name="Tran Van P."/>
        </authorList>
    </citation>
    <scope>NUCLEOTIDE SEQUENCE</scope>
</reference>
<dbReference type="PANTHER" id="PTHR47174:SF3">
    <property type="entry name" value="BRIDGING INTEGRATOR 3"/>
    <property type="match status" value="1"/>
</dbReference>
<dbReference type="GO" id="GO:0015629">
    <property type="term" value="C:actin cytoskeleton"/>
    <property type="evidence" value="ECO:0007669"/>
    <property type="project" value="TreeGrafter"/>
</dbReference>
<evidence type="ECO:0000256" key="4">
    <source>
        <dbReference type="SAM" id="Coils"/>
    </source>
</evidence>
<dbReference type="Gene3D" id="1.20.1270.60">
    <property type="entry name" value="Arfaptin homology (AH) domain/BAR domain"/>
    <property type="match status" value="1"/>
</dbReference>
<gene>
    <name evidence="7" type="ORF">TSIB3V08_LOCUS10403</name>
</gene>
<evidence type="ECO:0000256" key="3">
    <source>
        <dbReference type="ARBA" id="ARBA00023212"/>
    </source>
</evidence>
<keyword evidence="2" id="KW-0963">Cytoplasm</keyword>
<dbReference type="InterPro" id="IPR027267">
    <property type="entry name" value="AH/BAR_dom_sf"/>
</dbReference>
<comment type="subcellular location">
    <subcellularLocation>
        <location evidence="1">Cytoplasm</location>
        <location evidence="1">Cytoskeleton</location>
    </subcellularLocation>
</comment>
<dbReference type="InterPro" id="IPR004148">
    <property type="entry name" value="BAR_dom"/>
</dbReference>
<dbReference type="SMART" id="SM00721">
    <property type="entry name" value="BAR"/>
    <property type="match status" value="1"/>
</dbReference>
<feature type="domain" description="BAR" evidence="6">
    <location>
        <begin position="88"/>
        <end position="311"/>
    </location>
</feature>
<accession>A0A7R9G527</accession>
<dbReference type="PANTHER" id="PTHR47174">
    <property type="entry name" value="BRIDGING INTEGRATOR 3"/>
    <property type="match status" value="1"/>
</dbReference>
<keyword evidence="3" id="KW-0206">Cytoskeleton</keyword>
<organism evidence="7">
    <name type="scientific">Timema shepardi</name>
    <name type="common">Walking stick</name>
    <dbReference type="NCBI Taxonomy" id="629360"/>
    <lineage>
        <taxon>Eukaryota</taxon>
        <taxon>Metazoa</taxon>
        <taxon>Ecdysozoa</taxon>
        <taxon>Arthropoda</taxon>
        <taxon>Hexapoda</taxon>
        <taxon>Insecta</taxon>
        <taxon>Pterygota</taxon>
        <taxon>Neoptera</taxon>
        <taxon>Polyneoptera</taxon>
        <taxon>Phasmatodea</taxon>
        <taxon>Timematodea</taxon>
        <taxon>Timematoidea</taxon>
        <taxon>Timematidae</taxon>
        <taxon>Timema</taxon>
    </lineage>
</organism>
<dbReference type="GO" id="GO:0005737">
    <property type="term" value="C:cytoplasm"/>
    <property type="evidence" value="ECO:0007669"/>
    <property type="project" value="InterPro"/>
</dbReference>
<sequence length="442" mass="49909">MIFLNLMLAASYHISHGIGKVELEEVNPHLRGGRVENHLGKTTPSSPDRDSNLNLPVLISRAQHYKRVSQLRHRGGNPLRRNNLTTKPSPAPHAINRKSDEELLSLFQKLQRTEETAKKFQKEMKKYIEAMSNSSKLEQKISSDLSRCPLCYKSSELRNLVEAYHSVTSQVADSVKELSNVCPQILQDPMKKYVSLFIGIDAGFHRREQLVQEWRNVATKVAKLESRDRTASNFLKLEREKQSLEITTNELLAYHGAFLSELNQFFEKRVEYFNPSLQAFIRAQLDYYGNMTRLFTHLAPVAVEKGASPSSAMIPEAEFQHRVQDKLSRIQALTILRPYRSNIVDNIMTISHHWAVDLKEMLAALLSHDLVLNILALTITCTSRSSKPVSAASSTRSVGCGFLTRLNCASKVCSWSGLILMTLLPAPEGESWGDTDFIMADT</sequence>
<name>A0A7R9G527_TIMSH</name>
<dbReference type="AlphaFoldDB" id="A0A7R9G527"/>
<dbReference type="PROSITE" id="PS51021">
    <property type="entry name" value="BAR"/>
    <property type="match status" value="1"/>
</dbReference>
<evidence type="ECO:0000256" key="2">
    <source>
        <dbReference type="ARBA" id="ARBA00022490"/>
    </source>
</evidence>
<evidence type="ECO:0000313" key="7">
    <source>
        <dbReference type="EMBL" id="CAD7266384.1"/>
    </source>
</evidence>
<dbReference type="GO" id="GO:0008289">
    <property type="term" value="F:lipid binding"/>
    <property type="evidence" value="ECO:0007669"/>
    <property type="project" value="TreeGrafter"/>
</dbReference>
<evidence type="ECO:0000256" key="1">
    <source>
        <dbReference type="ARBA" id="ARBA00004245"/>
    </source>
</evidence>
<protein>
    <recommendedName>
        <fullName evidence="6">BAR domain-containing protein</fullName>
    </recommendedName>
</protein>
<evidence type="ECO:0000256" key="5">
    <source>
        <dbReference type="SAM" id="MobiDB-lite"/>
    </source>
</evidence>
<keyword evidence="4" id="KW-0175">Coiled coil</keyword>
<dbReference type="SUPFAM" id="SSF103657">
    <property type="entry name" value="BAR/IMD domain-like"/>
    <property type="match status" value="1"/>
</dbReference>
<dbReference type="GO" id="GO:0006897">
    <property type="term" value="P:endocytosis"/>
    <property type="evidence" value="ECO:0007669"/>
    <property type="project" value="InterPro"/>
</dbReference>
<dbReference type="GO" id="GO:0097320">
    <property type="term" value="P:plasma membrane tubulation"/>
    <property type="evidence" value="ECO:0007669"/>
    <property type="project" value="TreeGrafter"/>
</dbReference>
<feature type="region of interest" description="Disordered" evidence="5">
    <location>
        <begin position="33"/>
        <end position="52"/>
    </location>
</feature>
<proteinExistence type="predicted"/>